<reference evidence="4" key="1">
    <citation type="submission" date="2021-04" db="EMBL/GenBank/DDBJ databases">
        <title>Pseudonocardia sp. nov., isolated from sandy soil of mangrove forest.</title>
        <authorList>
            <person name="Zan Z."/>
            <person name="Huang R."/>
            <person name="Liu W."/>
        </authorList>
    </citation>
    <scope>NUCLEOTIDE SEQUENCE</scope>
    <source>
        <strain evidence="4">S2-4</strain>
    </source>
</reference>
<keyword evidence="5" id="KW-1185">Reference proteome</keyword>
<dbReference type="PANTHER" id="PTHR30055:SF146">
    <property type="entry name" value="HTH-TYPE TRANSCRIPTIONAL DUAL REGULATOR CECR"/>
    <property type="match status" value="1"/>
</dbReference>
<dbReference type="InterPro" id="IPR039536">
    <property type="entry name" value="TetR_C_Proteobacteria"/>
</dbReference>
<comment type="caution">
    <text evidence="4">The sequence shown here is derived from an EMBL/GenBank/DDBJ whole genome shotgun (WGS) entry which is preliminary data.</text>
</comment>
<name>A0ABT1A698_9PSEU</name>
<dbReference type="Gene3D" id="1.10.357.10">
    <property type="entry name" value="Tetracycline Repressor, domain 2"/>
    <property type="match status" value="1"/>
</dbReference>
<dbReference type="PANTHER" id="PTHR30055">
    <property type="entry name" value="HTH-TYPE TRANSCRIPTIONAL REGULATOR RUTR"/>
    <property type="match status" value="1"/>
</dbReference>
<dbReference type="SUPFAM" id="SSF46689">
    <property type="entry name" value="Homeodomain-like"/>
    <property type="match status" value="1"/>
</dbReference>
<evidence type="ECO:0000256" key="2">
    <source>
        <dbReference type="PROSITE-ProRule" id="PRU00335"/>
    </source>
</evidence>
<feature type="domain" description="HTH tetR-type" evidence="3">
    <location>
        <begin position="10"/>
        <end position="70"/>
    </location>
</feature>
<evidence type="ECO:0000313" key="4">
    <source>
        <dbReference type="EMBL" id="MCO1658461.1"/>
    </source>
</evidence>
<gene>
    <name evidence="4" type="ORF">KDL28_25675</name>
</gene>
<dbReference type="InterPro" id="IPR050109">
    <property type="entry name" value="HTH-type_TetR-like_transc_reg"/>
</dbReference>
<dbReference type="PROSITE" id="PS50977">
    <property type="entry name" value="HTH_TETR_2"/>
    <property type="match status" value="1"/>
</dbReference>
<evidence type="ECO:0000259" key="3">
    <source>
        <dbReference type="PROSITE" id="PS50977"/>
    </source>
</evidence>
<dbReference type="Pfam" id="PF14246">
    <property type="entry name" value="TetR_C_7"/>
    <property type="match status" value="1"/>
</dbReference>
<evidence type="ECO:0000313" key="5">
    <source>
        <dbReference type="Proteomes" id="UP001165283"/>
    </source>
</evidence>
<dbReference type="EMBL" id="JAGSOV010000054">
    <property type="protein sequence ID" value="MCO1658461.1"/>
    <property type="molecule type" value="Genomic_DNA"/>
</dbReference>
<accession>A0ABT1A698</accession>
<feature type="DNA-binding region" description="H-T-H motif" evidence="2">
    <location>
        <begin position="33"/>
        <end position="52"/>
    </location>
</feature>
<keyword evidence="1 2" id="KW-0238">DNA-binding</keyword>
<dbReference type="Proteomes" id="UP001165283">
    <property type="component" value="Unassembled WGS sequence"/>
</dbReference>
<evidence type="ECO:0000256" key="1">
    <source>
        <dbReference type="ARBA" id="ARBA00023125"/>
    </source>
</evidence>
<sequence>MDVELETRTTRKRRAIVEAATEAFLREGYRGTSMDEIAAVAGVSKQTVYKQFTDKQRLFVEIVTGTVGQVADPVHDEVRDLRETGDLEADLRELARRQLTAVLQPRVLRLRRLVITEAARFPELGRAFFEQGPGRTIDALADTFAHLGARGLLDITDAHLAARQFNWLIMSAPVNRAMLLGEDRAPDPADIQRWAGEGVRTFVAAYGHRR</sequence>
<dbReference type="InterPro" id="IPR036271">
    <property type="entry name" value="Tet_transcr_reg_TetR-rel_C_sf"/>
</dbReference>
<organism evidence="4 5">
    <name type="scientific">Pseudonocardia humida</name>
    <dbReference type="NCBI Taxonomy" id="2800819"/>
    <lineage>
        <taxon>Bacteria</taxon>
        <taxon>Bacillati</taxon>
        <taxon>Actinomycetota</taxon>
        <taxon>Actinomycetes</taxon>
        <taxon>Pseudonocardiales</taxon>
        <taxon>Pseudonocardiaceae</taxon>
        <taxon>Pseudonocardia</taxon>
    </lineage>
</organism>
<dbReference type="SUPFAM" id="SSF48498">
    <property type="entry name" value="Tetracyclin repressor-like, C-terminal domain"/>
    <property type="match status" value="1"/>
</dbReference>
<protein>
    <submittedName>
        <fullName evidence="4">TetR/AcrR family transcriptional regulator</fullName>
    </submittedName>
</protein>
<proteinExistence type="predicted"/>
<dbReference type="RefSeq" id="WP_252442425.1">
    <property type="nucleotide sequence ID" value="NZ_JAGSOV010000054.1"/>
</dbReference>
<dbReference type="InterPro" id="IPR001647">
    <property type="entry name" value="HTH_TetR"/>
</dbReference>
<dbReference type="InterPro" id="IPR009057">
    <property type="entry name" value="Homeodomain-like_sf"/>
</dbReference>
<dbReference type="PRINTS" id="PR00455">
    <property type="entry name" value="HTHTETR"/>
</dbReference>
<dbReference type="Pfam" id="PF00440">
    <property type="entry name" value="TetR_N"/>
    <property type="match status" value="1"/>
</dbReference>